<evidence type="ECO:0008006" key="4">
    <source>
        <dbReference type="Google" id="ProtNLM"/>
    </source>
</evidence>
<accession>A0ABS2L396</accession>
<reference evidence="2 3" key="1">
    <citation type="submission" date="2021-01" db="EMBL/GenBank/DDBJ databases">
        <title>Sequencing the genomes of 1000 actinobacteria strains.</title>
        <authorList>
            <person name="Klenk H.-P."/>
        </authorList>
    </citation>
    <scope>NUCLEOTIDE SEQUENCE [LARGE SCALE GENOMIC DNA]</scope>
    <source>
        <strain evidence="2 3">DSM 13057</strain>
    </source>
</reference>
<name>A0ABS2L396_9MICO</name>
<sequence length="163" mass="17069">MSAEAYGRGLATGEFRRDWTWLALLDDAIVASAVWWGPAFAVHPVELRCLLVHPDIPHPEVWGAALIRSGNRSFSAAGALFVPEVVNETLGGVVGEVVIDDTATSWRAAAYRDAGVIVADRSTGEDGRGSARSTDGSTVRQSVGQGAVGSAVAGPTGRVSLRR</sequence>
<feature type="compositionally biased region" description="Low complexity" evidence="1">
    <location>
        <begin position="141"/>
        <end position="154"/>
    </location>
</feature>
<proteinExistence type="predicted"/>
<gene>
    <name evidence="2" type="ORF">JOE66_001123</name>
</gene>
<protein>
    <recommendedName>
        <fullName evidence="4">GNAT family N-acetyltransferase</fullName>
    </recommendedName>
</protein>
<feature type="compositionally biased region" description="Polar residues" evidence="1">
    <location>
        <begin position="131"/>
        <end position="140"/>
    </location>
</feature>
<dbReference type="RefSeq" id="WP_205107520.1">
    <property type="nucleotide sequence ID" value="NZ_BAAAHT010000013.1"/>
</dbReference>
<keyword evidence="3" id="KW-1185">Reference proteome</keyword>
<evidence type="ECO:0000256" key="1">
    <source>
        <dbReference type="SAM" id="MobiDB-lite"/>
    </source>
</evidence>
<evidence type="ECO:0000313" key="3">
    <source>
        <dbReference type="Proteomes" id="UP000776164"/>
    </source>
</evidence>
<evidence type="ECO:0000313" key="2">
    <source>
        <dbReference type="EMBL" id="MBM7471489.1"/>
    </source>
</evidence>
<organism evidence="2 3">
    <name type="scientific">Subtercola frigoramans</name>
    <dbReference type="NCBI Taxonomy" id="120298"/>
    <lineage>
        <taxon>Bacteria</taxon>
        <taxon>Bacillati</taxon>
        <taxon>Actinomycetota</taxon>
        <taxon>Actinomycetes</taxon>
        <taxon>Micrococcales</taxon>
        <taxon>Microbacteriaceae</taxon>
        <taxon>Subtercola</taxon>
    </lineage>
</organism>
<feature type="region of interest" description="Disordered" evidence="1">
    <location>
        <begin position="122"/>
        <end position="163"/>
    </location>
</feature>
<dbReference type="EMBL" id="JAFBBU010000001">
    <property type="protein sequence ID" value="MBM7471489.1"/>
    <property type="molecule type" value="Genomic_DNA"/>
</dbReference>
<comment type="caution">
    <text evidence="2">The sequence shown here is derived from an EMBL/GenBank/DDBJ whole genome shotgun (WGS) entry which is preliminary data.</text>
</comment>
<dbReference type="Proteomes" id="UP000776164">
    <property type="component" value="Unassembled WGS sequence"/>
</dbReference>